<dbReference type="PANTHER" id="PTHR34041">
    <property type="entry name" value="PHOTOSYSTEM II REPAIR PROTEIN PSB27-H1, CHLOROPLASTIC"/>
    <property type="match status" value="1"/>
</dbReference>
<proteinExistence type="inferred from homology"/>
<accession>A0ABP0XH25</accession>
<dbReference type="HAMAP" id="MF_01481">
    <property type="entry name" value="PSII_Psb27"/>
    <property type="match status" value="1"/>
</dbReference>
<dbReference type="InterPro" id="IPR025585">
    <property type="entry name" value="PSII_Psb27"/>
</dbReference>
<keyword evidence="2" id="KW-1185">Reference proteome</keyword>
<organism evidence="1 2">
    <name type="scientific">Sphagnum jensenii</name>
    <dbReference type="NCBI Taxonomy" id="128206"/>
    <lineage>
        <taxon>Eukaryota</taxon>
        <taxon>Viridiplantae</taxon>
        <taxon>Streptophyta</taxon>
        <taxon>Embryophyta</taxon>
        <taxon>Bryophyta</taxon>
        <taxon>Sphagnophytina</taxon>
        <taxon>Sphagnopsida</taxon>
        <taxon>Sphagnales</taxon>
        <taxon>Sphagnaceae</taxon>
        <taxon>Sphagnum</taxon>
    </lineage>
</organism>
<dbReference type="Gene3D" id="1.20.58.810">
    <property type="entry name" value="Photosystem II Pbs27"/>
    <property type="match status" value="1"/>
</dbReference>
<reference evidence="1" key="1">
    <citation type="submission" date="2024-02" db="EMBL/GenBank/DDBJ databases">
        <authorList>
            <consortium name="ELIXIR-Norway"/>
            <consortium name="Elixir Norway"/>
        </authorList>
    </citation>
    <scope>NUCLEOTIDE SEQUENCE</scope>
</reference>
<gene>
    <name evidence="1" type="ORF">CSSPJE1EN1_LOCUS23896</name>
</gene>
<evidence type="ECO:0000313" key="2">
    <source>
        <dbReference type="Proteomes" id="UP001497444"/>
    </source>
</evidence>
<evidence type="ECO:0000313" key="1">
    <source>
        <dbReference type="EMBL" id="CAK9278418.1"/>
    </source>
</evidence>
<dbReference type="Proteomes" id="UP001497444">
    <property type="component" value="Chromosome 9"/>
</dbReference>
<dbReference type="EMBL" id="OZ020104">
    <property type="protein sequence ID" value="CAK9278418.1"/>
    <property type="molecule type" value="Genomic_DNA"/>
</dbReference>
<dbReference type="Pfam" id="PF13326">
    <property type="entry name" value="PSII_Pbs27"/>
    <property type="match status" value="1"/>
</dbReference>
<protein>
    <submittedName>
        <fullName evidence="1">Uncharacterized protein</fullName>
    </submittedName>
</protein>
<dbReference type="PANTHER" id="PTHR34041:SF3">
    <property type="entry name" value="PHOTOSYSTEM II D1 PRECURSOR PROCESSING PROTEIN PSB27-H2, CHLOROPLASTIC"/>
    <property type="match status" value="1"/>
</dbReference>
<sequence>MSVPCGFVIAGCGAPSCSNLQCSSFADRLQMKPAQPLVFRRMYTIKPVLSALKDNSTTIVQRREIISTVLLCGASILLGQLGPSIVPAIAEENNKTGDNSGGGDGSSSIVDGVLSLFDPDQMTKSGKKLPKKYVKSVKEVVKSLRESFNEDTKDNAKFRRNADSAKEAIRGYLQDWRGAKVVATEDSYIALESAFRILGEFYSKKGPQAALPEDIRTRVLEDLSKADDSI</sequence>
<dbReference type="InterPro" id="IPR038450">
    <property type="entry name" value="PSII_Psb27_sf"/>
</dbReference>
<name>A0ABP0XH25_9BRYO</name>